<feature type="region of interest" description="Disordered" evidence="6">
    <location>
        <begin position="337"/>
        <end position="501"/>
    </location>
</feature>
<dbReference type="InterPro" id="IPR049326">
    <property type="entry name" value="Rhodopsin_dom_fungi"/>
</dbReference>
<evidence type="ECO:0000313" key="10">
    <source>
        <dbReference type="Proteomes" id="UP000799438"/>
    </source>
</evidence>
<proteinExistence type="inferred from homology"/>
<dbReference type="EMBL" id="ML995484">
    <property type="protein sequence ID" value="KAF2142680.1"/>
    <property type="molecule type" value="Genomic_DNA"/>
</dbReference>
<feature type="domain" description="Rhodopsin" evidence="8">
    <location>
        <begin position="23"/>
        <end position="265"/>
    </location>
</feature>
<feature type="compositionally biased region" description="Acidic residues" evidence="6">
    <location>
        <begin position="455"/>
        <end position="486"/>
    </location>
</feature>
<dbReference type="PANTHER" id="PTHR33048">
    <property type="entry name" value="PTH11-LIKE INTEGRAL MEMBRANE PROTEIN (AFU_ORTHOLOGUE AFUA_5G11245)"/>
    <property type="match status" value="1"/>
</dbReference>
<dbReference type="OrthoDB" id="2988756at2759"/>
<comment type="similarity">
    <text evidence="5">Belongs to the SAT4 family.</text>
</comment>
<evidence type="ECO:0000256" key="6">
    <source>
        <dbReference type="SAM" id="MobiDB-lite"/>
    </source>
</evidence>
<evidence type="ECO:0000256" key="4">
    <source>
        <dbReference type="ARBA" id="ARBA00023136"/>
    </source>
</evidence>
<evidence type="ECO:0000256" key="7">
    <source>
        <dbReference type="SAM" id="Phobius"/>
    </source>
</evidence>
<feature type="transmembrane region" description="Helical" evidence="7">
    <location>
        <begin position="174"/>
        <end position="195"/>
    </location>
</feature>
<evidence type="ECO:0000256" key="5">
    <source>
        <dbReference type="ARBA" id="ARBA00038359"/>
    </source>
</evidence>
<feature type="compositionally biased region" description="Gly residues" evidence="6">
    <location>
        <begin position="405"/>
        <end position="417"/>
    </location>
</feature>
<evidence type="ECO:0000259" key="8">
    <source>
        <dbReference type="Pfam" id="PF20684"/>
    </source>
</evidence>
<dbReference type="InterPro" id="IPR052337">
    <property type="entry name" value="SAT4-like"/>
</dbReference>
<dbReference type="Proteomes" id="UP000799438">
    <property type="component" value="Unassembled WGS sequence"/>
</dbReference>
<evidence type="ECO:0000256" key="2">
    <source>
        <dbReference type="ARBA" id="ARBA00022692"/>
    </source>
</evidence>
<protein>
    <recommendedName>
        <fullName evidence="8">Rhodopsin domain-containing protein</fullName>
    </recommendedName>
</protein>
<feature type="compositionally biased region" description="Low complexity" evidence="6">
    <location>
        <begin position="337"/>
        <end position="355"/>
    </location>
</feature>
<dbReference type="GO" id="GO:0016020">
    <property type="term" value="C:membrane"/>
    <property type="evidence" value="ECO:0007669"/>
    <property type="project" value="UniProtKB-SubCell"/>
</dbReference>
<comment type="subcellular location">
    <subcellularLocation>
        <location evidence="1">Membrane</location>
        <topology evidence="1">Multi-pass membrane protein</topology>
    </subcellularLocation>
</comment>
<keyword evidence="4 7" id="KW-0472">Membrane</keyword>
<reference evidence="9" key="1">
    <citation type="journal article" date="2020" name="Stud. Mycol.">
        <title>101 Dothideomycetes genomes: a test case for predicting lifestyles and emergence of pathogens.</title>
        <authorList>
            <person name="Haridas S."/>
            <person name="Albert R."/>
            <person name="Binder M."/>
            <person name="Bloem J."/>
            <person name="Labutti K."/>
            <person name="Salamov A."/>
            <person name="Andreopoulos B."/>
            <person name="Baker S."/>
            <person name="Barry K."/>
            <person name="Bills G."/>
            <person name="Bluhm B."/>
            <person name="Cannon C."/>
            <person name="Castanera R."/>
            <person name="Culley D."/>
            <person name="Daum C."/>
            <person name="Ezra D."/>
            <person name="Gonzalez J."/>
            <person name="Henrissat B."/>
            <person name="Kuo A."/>
            <person name="Liang C."/>
            <person name="Lipzen A."/>
            <person name="Lutzoni F."/>
            <person name="Magnuson J."/>
            <person name="Mondo S."/>
            <person name="Nolan M."/>
            <person name="Ohm R."/>
            <person name="Pangilinan J."/>
            <person name="Park H.-J."/>
            <person name="Ramirez L."/>
            <person name="Alfaro M."/>
            <person name="Sun H."/>
            <person name="Tritt A."/>
            <person name="Yoshinaga Y."/>
            <person name="Zwiers L.-H."/>
            <person name="Turgeon B."/>
            <person name="Goodwin S."/>
            <person name="Spatafora J."/>
            <person name="Crous P."/>
            <person name="Grigoriev I."/>
        </authorList>
    </citation>
    <scope>NUCLEOTIDE SEQUENCE</scope>
    <source>
        <strain evidence="9">CBS 121167</strain>
    </source>
</reference>
<dbReference type="RefSeq" id="XP_033398392.1">
    <property type="nucleotide sequence ID" value="XM_033544140.1"/>
</dbReference>
<dbReference type="Pfam" id="PF20684">
    <property type="entry name" value="Fung_rhodopsin"/>
    <property type="match status" value="1"/>
</dbReference>
<feature type="transmembrane region" description="Helical" evidence="7">
    <location>
        <begin position="127"/>
        <end position="154"/>
    </location>
</feature>
<evidence type="ECO:0000256" key="1">
    <source>
        <dbReference type="ARBA" id="ARBA00004141"/>
    </source>
</evidence>
<organism evidence="9 10">
    <name type="scientific">Aplosporella prunicola CBS 121167</name>
    <dbReference type="NCBI Taxonomy" id="1176127"/>
    <lineage>
        <taxon>Eukaryota</taxon>
        <taxon>Fungi</taxon>
        <taxon>Dikarya</taxon>
        <taxon>Ascomycota</taxon>
        <taxon>Pezizomycotina</taxon>
        <taxon>Dothideomycetes</taxon>
        <taxon>Dothideomycetes incertae sedis</taxon>
        <taxon>Botryosphaeriales</taxon>
        <taxon>Aplosporellaceae</taxon>
        <taxon>Aplosporella</taxon>
    </lineage>
</organism>
<feature type="transmembrane region" description="Helical" evidence="7">
    <location>
        <begin position="94"/>
        <end position="115"/>
    </location>
</feature>
<gene>
    <name evidence="9" type="ORF">K452DRAFT_318259</name>
</gene>
<accession>A0A6A6BEV3</accession>
<keyword evidence="2 7" id="KW-0812">Transmembrane</keyword>
<dbReference type="AlphaFoldDB" id="A0A6A6BEV3"/>
<feature type="transmembrane region" description="Helical" evidence="7">
    <location>
        <begin position="207"/>
        <end position="229"/>
    </location>
</feature>
<evidence type="ECO:0000256" key="3">
    <source>
        <dbReference type="ARBA" id="ARBA00022989"/>
    </source>
</evidence>
<feature type="transmembrane region" description="Helical" evidence="7">
    <location>
        <begin position="38"/>
        <end position="61"/>
    </location>
</feature>
<name>A0A6A6BEV3_9PEZI</name>
<keyword evidence="10" id="KW-1185">Reference proteome</keyword>
<dbReference type="PANTHER" id="PTHR33048:SF152">
    <property type="entry name" value="INTEGRAL MEMBRANE PROTEIN"/>
    <property type="match status" value="1"/>
</dbReference>
<feature type="transmembrane region" description="Helical" evidence="7">
    <location>
        <begin position="6"/>
        <end position="26"/>
    </location>
</feature>
<evidence type="ECO:0000313" key="9">
    <source>
        <dbReference type="EMBL" id="KAF2142680.1"/>
    </source>
</evidence>
<sequence>MALSPLLIEVWVEYAVGMGVLLLRFYARWKTVGLRKFWIGDLFAGLAVLIWTVETTFIYLLRTYGNTVGLTPETALQVPDSEVARLTLGSKLAFINWIFYISFIWCLKVVLLSLYQKITMNLWQHKLIKYMYVFTASTWLACILCHVLICVPVHRSWQVKPYPGDECTIRRVDYPVIAALNVITDLGIMSIPLPILFIAKIPLHRKLILGLLFSSGIFVIICTIVRAYYSLRSTQDLQTALGWASRETCVAAIAVSAPSIKPLFNGRRWFKTGSGSGSASGAGSAIRRTAGASVASTQATAVERGASLGGAPGTKHEALDMGMGMGMAVAPMAPARVSQWDASPSPSSASASPSAHADDAHGSTSKASSLAAPPPPMDPHPGTAASPSASIVGSATSMNTSVSMNGGGGGSSVGGEYGSVSARGVHDLGDDDDDDDGGGGGSVYSGSVRRRRGEEGDDEEGGYGGGDEGEDEDDDEDFGDGDDDQEAAGARGGGGGRMSYLEALRLGPPGLWVRGVGAGGAGDGRRWRD</sequence>
<keyword evidence="3 7" id="KW-1133">Transmembrane helix</keyword>
<dbReference type="GeneID" id="54301636"/>
<feature type="compositionally biased region" description="Polar residues" evidence="6">
    <location>
        <begin position="386"/>
        <end position="400"/>
    </location>
</feature>